<comment type="caution">
    <text evidence="2">The sequence shown here is derived from an EMBL/GenBank/DDBJ whole genome shotgun (WGS) entry which is preliminary data.</text>
</comment>
<dbReference type="AlphaFoldDB" id="A0A838WNG5"/>
<accession>A0A838WNG5</accession>
<proteinExistence type="predicted"/>
<evidence type="ECO:0000313" key="3">
    <source>
        <dbReference type="Proteomes" id="UP000538075"/>
    </source>
</evidence>
<protein>
    <submittedName>
        <fullName evidence="2">Uncharacterized protein</fullName>
    </submittedName>
</protein>
<evidence type="ECO:0000256" key="1">
    <source>
        <dbReference type="SAM" id="MobiDB-lite"/>
    </source>
</evidence>
<dbReference type="Proteomes" id="UP000538075">
    <property type="component" value="Unassembled WGS sequence"/>
</dbReference>
<evidence type="ECO:0000313" key="2">
    <source>
        <dbReference type="EMBL" id="MBA4465760.1"/>
    </source>
</evidence>
<dbReference type="EMBL" id="VDFG01000580">
    <property type="protein sequence ID" value="MBA4465760.1"/>
    <property type="molecule type" value="Genomic_DNA"/>
</dbReference>
<organism evidence="2 3">
    <name type="scientific">Cylindrospermopsis raciborskii CS-506_A</name>
    <dbReference type="NCBI Taxonomy" id="2585140"/>
    <lineage>
        <taxon>Bacteria</taxon>
        <taxon>Bacillati</taxon>
        <taxon>Cyanobacteriota</taxon>
        <taxon>Cyanophyceae</taxon>
        <taxon>Nostocales</taxon>
        <taxon>Aphanizomenonaceae</taxon>
        <taxon>Cylindrospermopsis</taxon>
    </lineage>
</organism>
<feature type="region of interest" description="Disordered" evidence="1">
    <location>
        <begin position="107"/>
        <end position="128"/>
    </location>
</feature>
<sequence>MQDCPVCGWKYNKYNISIETGEFCPQCGWHLFPAPHNMRAVSGELQTVKWARKTWDRLSQLQKECSLLQERNHSLLKQYLAKIEDIQANTQNLPEMLSILRQINEKSQEKDSFGNQTQTTRPGDYEEDKQVSNYEIDDPEITSLVENYNNHAEFTDKIDVSETEESKSHRWSGGKDPAIFELNSRGRGDYWIIANQYLVPKLKHKINQHSYKTISVLFDFRNYDDNEHVSLDDMMLVKPAKVIPIPNQQKWQLQDTGILEFKTQT</sequence>
<reference evidence="2 3" key="1">
    <citation type="journal article" date="2020" name="J. Appl. Phycol.">
        <title>Morphological changes and genome evolution in Raphidiopsis raciborskii CS-506 after 23 years in culture.</title>
        <authorList>
            <person name="Willis A."/>
            <person name="Bent S.J."/>
            <person name="Jameson I.D."/>
        </authorList>
    </citation>
    <scope>NUCLEOTIDE SEQUENCE [LARGE SCALE GENOMIC DNA]</scope>
    <source>
        <strain evidence="2 3">CS-506_A</strain>
    </source>
</reference>
<name>A0A838WNG5_9CYAN</name>
<gene>
    <name evidence="2" type="ORF">FHK98_09000</name>
</gene>